<evidence type="ECO:0000259" key="13">
    <source>
        <dbReference type="PROSITE" id="PS50102"/>
    </source>
</evidence>
<dbReference type="EMBL" id="OC931718">
    <property type="protein sequence ID" value="CAD7659237.1"/>
    <property type="molecule type" value="Genomic_DNA"/>
</dbReference>
<feature type="non-terminal residue" evidence="14">
    <location>
        <position position="1"/>
    </location>
</feature>
<feature type="compositionally biased region" description="Polar residues" evidence="11">
    <location>
        <begin position="190"/>
        <end position="200"/>
    </location>
</feature>
<evidence type="ECO:0000256" key="4">
    <source>
        <dbReference type="ARBA" id="ARBA00022833"/>
    </source>
</evidence>
<dbReference type="SUPFAM" id="SSF57850">
    <property type="entry name" value="RING/U-box"/>
    <property type="match status" value="1"/>
</dbReference>
<dbReference type="CDD" id="cd16618">
    <property type="entry name" value="mRING-HC-C4C4_CNOT4"/>
    <property type="match status" value="1"/>
</dbReference>
<keyword evidence="4" id="KW-0862">Zinc</keyword>
<dbReference type="PROSITE" id="PS50089">
    <property type="entry name" value="ZF_RING_2"/>
    <property type="match status" value="1"/>
</dbReference>
<evidence type="ECO:0000256" key="7">
    <source>
        <dbReference type="ARBA" id="ARBA00023242"/>
    </source>
</evidence>
<dbReference type="InterPro" id="IPR001841">
    <property type="entry name" value="Znf_RING"/>
</dbReference>
<dbReference type="InterPro" id="IPR039515">
    <property type="entry name" value="NOT4_mRING-HC-C4C4"/>
</dbReference>
<keyword evidence="6 10" id="KW-0175">Coiled coil</keyword>
<evidence type="ECO:0000256" key="6">
    <source>
        <dbReference type="ARBA" id="ARBA00023054"/>
    </source>
</evidence>
<keyword evidence="2" id="KW-0479">Metal-binding</keyword>
<dbReference type="InterPro" id="IPR003954">
    <property type="entry name" value="RRM_euk-type"/>
</dbReference>
<protein>
    <recommendedName>
        <fullName evidence="16">CCR4-NOT transcription complex subunit 4</fullName>
    </recommendedName>
</protein>
<dbReference type="Gene3D" id="3.30.70.330">
    <property type="match status" value="1"/>
</dbReference>
<dbReference type="InterPro" id="IPR039780">
    <property type="entry name" value="Mot2"/>
</dbReference>
<dbReference type="Proteomes" id="UP000728032">
    <property type="component" value="Unassembled WGS sequence"/>
</dbReference>
<dbReference type="InterPro" id="IPR000504">
    <property type="entry name" value="RRM_dom"/>
</dbReference>
<dbReference type="InterPro" id="IPR035979">
    <property type="entry name" value="RBD_domain_sf"/>
</dbReference>
<dbReference type="InterPro" id="IPR012677">
    <property type="entry name" value="Nucleotide-bd_a/b_plait_sf"/>
</dbReference>
<keyword evidence="15" id="KW-1185">Reference proteome</keyword>
<dbReference type="AlphaFoldDB" id="A0A7R9QUT7"/>
<evidence type="ECO:0000256" key="5">
    <source>
        <dbReference type="ARBA" id="ARBA00022884"/>
    </source>
</evidence>
<evidence type="ECO:0000259" key="12">
    <source>
        <dbReference type="PROSITE" id="PS50089"/>
    </source>
</evidence>
<dbReference type="InterPro" id="IPR034261">
    <property type="entry name" value="CNOT4_RRM"/>
</dbReference>
<dbReference type="Gene3D" id="3.30.40.10">
    <property type="entry name" value="Zinc/RING finger domain, C3HC4 (zinc finger)"/>
    <property type="match status" value="1"/>
</dbReference>
<name>A0A7R9QUT7_9ACAR</name>
<dbReference type="Pfam" id="PF14570">
    <property type="entry name" value="zf-RING_4"/>
    <property type="match status" value="1"/>
</dbReference>
<comment type="subcellular location">
    <subcellularLocation>
        <location evidence="1">Nucleus</location>
    </subcellularLocation>
</comment>
<dbReference type="GO" id="GO:0003723">
    <property type="term" value="F:RNA binding"/>
    <property type="evidence" value="ECO:0007669"/>
    <property type="project" value="UniProtKB-UniRule"/>
</dbReference>
<dbReference type="SMART" id="SM00360">
    <property type="entry name" value="RRM"/>
    <property type="match status" value="1"/>
</dbReference>
<dbReference type="SMART" id="SM00361">
    <property type="entry name" value="RRM_1"/>
    <property type="match status" value="1"/>
</dbReference>
<keyword evidence="5 9" id="KW-0694">RNA-binding</keyword>
<reference evidence="14" key="1">
    <citation type="submission" date="2020-11" db="EMBL/GenBank/DDBJ databases">
        <authorList>
            <person name="Tran Van P."/>
        </authorList>
    </citation>
    <scope>NUCLEOTIDE SEQUENCE</scope>
</reference>
<dbReference type="CDD" id="cd12438">
    <property type="entry name" value="RRM_CNOT4"/>
    <property type="match status" value="1"/>
</dbReference>
<organism evidence="14">
    <name type="scientific">Oppiella nova</name>
    <dbReference type="NCBI Taxonomy" id="334625"/>
    <lineage>
        <taxon>Eukaryota</taxon>
        <taxon>Metazoa</taxon>
        <taxon>Ecdysozoa</taxon>
        <taxon>Arthropoda</taxon>
        <taxon>Chelicerata</taxon>
        <taxon>Arachnida</taxon>
        <taxon>Acari</taxon>
        <taxon>Acariformes</taxon>
        <taxon>Sarcoptiformes</taxon>
        <taxon>Oribatida</taxon>
        <taxon>Brachypylina</taxon>
        <taxon>Oppioidea</taxon>
        <taxon>Oppiidae</taxon>
        <taxon>Oppiella</taxon>
    </lineage>
</organism>
<gene>
    <name evidence="14" type="ORF">ONB1V03_LOCUS15833</name>
</gene>
<dbReference type="InterPro" id="IPR013083">
    <property type="entry name" value="Znf_RING/FYVE/PHD"/>
</dbReference>
<evidence type="ECO:0000256" key="3">
    <source>
        <dbReference type="ARBA" id="ARBA00022771"/>
    </source>
</evidence>
<dbReference type="EMBL" id="CAJPVJ010016893">
    <property type="protein sequence ID" value="CAG2176399.1"/>
    <property type="molecule type" value="Genomic_DNA"/>
</dbReference>
<feature type="compositionally biased region" description="Low complexity" evidence="11">
    <location>
        <begin position="179"/>
        <end position="189"/>
    </location>
</feature>
<keyword evidence="3 8" id="KW-0863">Zinc-finger</keyword>
<evidence type="ECO:0000313" key="15">
    <source>
        <dbReference type="Proteomes" id="UP000728032"/>
    </source>
</evidence>
<dbReference type="GO" id="GO:0005634">
    <property type="term" value="C:nucleus"/>
    <property type="evidence" value="ECO:0007669"/>
    <property type="project" value="UniProtKB-SubCell"/>
</dbReference>
<evidence type="ECO:0000256" key="11">
    <source>
        <dbReference type="SAM" id="MobiDB-lite"/>
    </source>
</evidence>
<accession>A0A7R9QUT7</accession>
<evidence type="ECO:0000256" key="9">
    <source>
        <dbReference type="PROSITE-ProRule" id="PRU00176"/>
    </source>
</evidence>
<feature type="region of interest" description="Disordered" evidence="11">
    <location>
        <begin position="179"/>
        <end position="200"/>
    </location>
</feature>
<feature type="coiled-coil region" evidence="10">
    <location>
        <begin position="88"/>
        <end position="117"/>
    </location>
</feature>
<dbReference type="GO" id="GO:0004842">
    <property type="term" value="F:ubiquitin-protein transferase activity"/>
    <property type="evidence" value="ECO:0007669"/>
    <property type="project" value="InterPro"/>
</dbReference>
<evidence type="ECO:0000256" key="1">
    <source>
        <dbReference type="ARBA" id="ARBA00004123"/>
    </source>
</evidence>
<evidence type="ECO:0000256" key="2">
    <source>
        <dbReference type="ARBA" id="ARBA00022723"/>
    </source>
</evidence>
<dbReference type="OrthoDB" id="1923159at2759"/>
<evidence type="ECO:0008006" key="16">
    <source>
        <dbReference type="Google" id="ProtNLM"/>
    </source>
</evidence>
<dbReference type="PROSITE" id="PS50102">
    <property type="entry name" value="RRM"/>
    <property type="match status" value="1"/>
</dbReference>
<sequence length="235" mass="26801">MKANMSLEPIVNSIHSQQTPQQDVDKCVDCPLCMEALDYDDLGFYPCGCGYQVCRFCWNRLKNDENGLCPACRQPYPDSPIQFSTISIEAVEELKKKKKKQKEKQKLKDAAKSQNLSSVRVVQKNLLFVIGLPQRLSQEDLRKEFIKYGKILKMVINQSSAYVTYSRPEDAVAAIKSLNETNNNTNKSNQRSGSNSATQQQLRASLGTTKYCTHWLRSQSCPKQPDCKHYFPIYL</sequence>
<feature type="domain" description="RING-type" evidence="12">
    <location>
        <begin position="30"/>
        <end position="73"/>
    </location>
</feature>
<dbReference type="Pfam" id="PF00076">
    <property type="entry name" value="RRM_1"/>
    <property type="match status" value="1"/>
</dbReference>
<dbReference type="GO" id="GO:0008270">
    <property type="term" value="F:zinc ion binding"/>
    <property type="evidence" value="ECO:0007669"/>
    <property type="project" value="UniProtKB-KW"/>
</dbReference>
<dbReference type="PANTHER" id="PTHR12603">
    <property type="entry name" value="CCR4-NOT TRANSCRIPTION COMPLEX RELATED"/>
    <property type="match status" value="1"/>
</dbReference>
<evidence type="ECO:0000256" key="8">
    <source>
        <dbReference type="PROSITE-ProRule" id="PRU00175"/>
    </source>
</evidence>
<evidence type="ECO:0000256" key="10">
    <source>
        <dbReference type="SAM" id="Coils"/>
    </source>
</evidence>
<dbReference type="PANTHER" id="PTHR12603:SF0">
    <property type="entry name" value="CCR4-NOT TRANSCRIPTION COMPLEX SUBUNIT 4"/>
    <property type="match status" value="1"/>
</dbReference>
<dbReference type="SUPFAM" id="SSF54928">
    <property type="entry name" value="RNA-binding domain, RBD"/>
    <property type="match status" value="1"/>
</dbReference>
<keyword evidence="7" id="KW-0539">Nucleus</keyword>
<feature type="domain" description="RRM" evidence="13">
    <location>
        <begin position="125"/>
        <end position="179"/>
    </location>
</feature>
<evidence type="ECO:0000313" key="14">
    <source>
        <dbReference type="EMBL" id="CAD7659237.1"/>
    </source>
</evidence>
<dbReference type="GO" id="GO:0030014">
    <property type="term" value="C:CCR4-NOT complex"/>
    <property type="evidence" value="ECO:0007669"/>
    <property type="project" value="InterPro"/>
</dbReference>
<dbReference type="GO" id="GO:0016567">
    <property type="term" value="P:protein ubiquitination"/>
    <property type="evidence" value="ECO:0007669"/>
    <property type="project" value="TreeGrafter"/>
</dbReference>
<proteinExistence type="predicted"/>
<dbReference type="FunFam" id="3.30.40.10:FF:000006">
    <property type="entry name" value="CCR4-NOT transcription complex subunit 4"/>
    <property type="match status" value="1"/>
</dbReference>